<gene>
    <name evidence="1" type="ORF">AAH949_01255</name>
</gene>
<organism evidence="1">
    <name type="scientific">Campylobacter sp. CCS1377</name>
    <dbReference type="NCBI Taxonomy" id="3158229"/>
    <lineage>
        <taxon>Bacteria</taxon>
        <taxon>Pseudomonadati</taxon>
        <taxon>Campylobacterota</taxon>
        <taxon>Epsilonproteobacteria</taxon>
        <taxon>Campylobacterales</taxon>
        <taxon>Campylobacteraceae</taxon>
        <taxon>Campylobacter</taxon>
    </lineage>
</organism>
<dbReference type="RefSeq" id="WP_134237742.1">
    <property type="nucleotide sequence ID" value="NZ_CP155620.1"/>
</dbReference>
<protein>
    <submittedName>
        <fullName evidence="1">Uncharacterized protein</fullName>
    </submittedName>
</protein>
<dbReference type="EMBL" id="CP155620">
    <property type="protein sequence ID" value="XBJ29491.1"/>
    <property type="molecule type" value="Genomic_DNA"/>
</dbReference>
<reference evidence="1" key="1">
    <citation type="submission" date="2024-05" db="EMBL/GenBank/DDBJ databases">
        <title>Campylobacter coli isolated from environmental waters in Slovenia.</title>
        <authorList>
            <person name="Zautner A.E."/>
            <person name="Bunk B."/>
            <person name="Riedel T."/>
            <person name="Sproeer C."/>
        </authorList>
    </citation>
    <scope>NUCLEOTIDE SEQUENCE</scope>
    <source>
        <strain evidence="1">CCS1377</strain>
    </source>
</reference>
<proteinExistence type="predicted"/>
<evidence type="ECO:0000313" key="1">
    <source>
        <dbReference type="EMBL" id="XBJ29491.1"/>
    </source>
</evidence>
<name>A0AAU7E8F3_9BACT</name>
<dbReference type="AlphaFoldDB" id="A0AAU7E8F3"/>
<accession>A0AAU7E8F3</accession>
<sequence>MILEAKNSYTNLNSINFAQNYNFSSQNKQNQVEQTSDFIIHNYKITYASEFGFRTDENGIFDKDLNKISQIPQSYDLDIKSVRLISKELLKQDEMLNYNKIDLPQILNHYYSSLKALNSEFEQNGEQYLTREQISSLVQGFSTQDGMQNSEIKRIYNDLNELKTALKQTRNLNVLNLDNKIINFNFDSAINNTADNNFIKPYLSKNSSVAKSGLFLNFIYQDLKSQNENKANFFMNPVELSLNAHKDFYNLLDNKNSFEEFIKEQNKEKMSFDLYLYVNGVDKNSVADDKLALLFQQYVNYQHNINLQDFANSSSIFGLYMQESLENFSQIKQEYSTQNDEEKLIKANENKSQAMDYFLNHRKKQAGLNKILNSYLQAMA</sequence>